<feature type="domain" description="Signal transduction histidine kinase internal region" evidence="3">
    <location>
        <begin position="160"/>
        <end position="238"/>
    </location>
</feature>
<evidence type="ECO:0000313" key="4">
    <source>
        <dbReference type="EMBL" id="MFC0049793.1"/>
    </source>
</evidence>
<dbReference type="InterPro" id="IPR036890">
    <property type="entry name" value="HATPase_C_sf"/>
</dbReference>
<name>A0ABV6BJU9_9GAMM</name>
<evidence type="ECO:0000313" key="5">
    <source>
        <dbReference type="Proteomes" id="UP001589813"/>
    </source>
</evidence>
<comment type="caution">
    <text evidence="4">The sequence shown here is derived from an EMBL/GenBank/DDBJ whole genome shotgun (WGS) entry which is preliminary data.</text>
</comment>
<dbReference type="Proteomes" id="UP001589813">
    <property type="component" value="Unassembled WGS sequence"/>
</dbReference>
<keyword evidence="2" id="KW-0812">Transmembrane</keyword>
<gene>
    <name evidence="4" type="ORF">ACFFJP_15950</name>
</gene>
<dbReference type="PANTHER" id="PTHR34220:SF9">
    <property type="entry name" value="SIGNAL TRANSDUCTION HISTIDINE KINASE INTERNAL REGION DOMAIN-CONTAINING PROTEIN"/>
    <property type="match status" value="1"/>
</dbReference>
<evidence type="ECO:0000256" key="2">
    <source>
        <dbReference type="SAM" id="Phobius"/>
    </source>
</evidence>
<feature type="coiled-coil region" evidence="1">
    <location>
        <begin position="140"/>
        <end position="167"/>
    </location>
</feature>
<dbReference type="EMBL" id="JBHLXP010000004">
    <property type="protein sequence ID" value="MFC0049793.1"/>
    <property type="molecule type" value="Genomic_DNA"/>
</dbReference>
<dbReference type="SUPFAM" id="SSF55874">
    <property type="entry name" value="ATPase domain of HSP90 chaperone/DNA topoisomerase II/histidine kinase"/>
    <property type="match status" value="1"/>
</dbReference>
<dbReference type="RefSeq" id="WP_377246330.1">
    <property type="nucleotide sequence ID" value="NZ_JBHLXP010000004.1"/>
</dbReference>
<dbReference type="Gene3D" id="3.30.565.10">
    <property type="entry name" value="Histidine kinase-like ATPase, C-terminal domain"/>
    <property type="match status" value="1"/>
</dbReference>
<keyword evidence="4" id="KW-0418">Kinase</keyword>
<dbReference type="Pfam" id="PF06580">
    <property type="entry name" value="His_kinase"/>
    <property type="match status" value="1"/>
</dbReference>
<evidence type="ECO:0000256" key="1">
    <source>
        <dbReference type="SAM" id="Coils"/>
    </source>
</evidence>
<proteinExistence type="predicted"/>
<dbReference type="GO" id="GO:0004673">
    <property type="term" value="F:protein histidine kinase activity"/>
    <property type="evidence" value="ECO:0007669"/>
    <property type="project" value="UniProtKB-EC"/>
</dbReference>
<keyword evidence="1" id="KW-0175">Coiled coil</keyword>
<dbReference type="InterPro" id="IPR010559">
    <property type="entry name" value="Sig_transdc_His_kin_internal"/>
</dbReference>
<reference evidence="4 5" key="1">
    <citation type="submission" date="2024-09" db="EMBL/GenBank/DDBJ databases">
        <authorList>
            <person name="Sun Q."/>
            <person name="Mori K."/>
        </authorList>
    </citation>
    <scope>NUCLEOTIDE SEQUENCE [LARGE SCALE GENOMIC DNA]</scope>
    <source>
        <strain evidence="4 5">KCTC 23315</strain>
    </source>
</reference>
<protein>
    <submittedName>
        <fullName evidence="4">Sensor histidine kinase</fullName>
        <ecNumber evidence="4">2.7.13.3</ecNumber>
    </submittedName>
</protein>
<organism evidence="4 5">
    <name type="scientific">Rheinheimera tilapiae</name>
    <dbReference type="NCBI Taxonomy" id="875043"/>
    <lineage>
        <taxon>Bacteria</taxon>
        <taxon>Pseudomonadati</taxon>
        <taxon>Pseudomonadota</taxon>
        <taxon>Gammaproteobacteria</taxon>
        <taxon>Chromatiales</taxon>
        <taxon>Chromatiaceae</taxon>
        <taxon>Rheinheimera</taxon>
    </lineage>
</organism>
<dbReference type="EC" id="2.7.13.3" evidence="4"/>
<keyword evidence="2" id="KW-0472">Membrane</keyword>
<sequence>MPSDSPPVHCKGQPPFWRDQLNLIVPCSLLALLFTLFGMGPLWLQLVYANGIGLTMRTTIRWLQRNRPALSMTLNTLLALALAGLLWFGLPLGWTWWQLSAAGKEFKPGFDLSLLGIVLVVSVAMTAFYYLLDQRFQLQQQLMQTALKQSEQEKQLLEQQLKLLQSQIEPHFLFNTLANVQALIRIEPQQASQMLAALTTLLRQSLDQTRAQLVPLADEISFSRAYLQIQQIRLGERLQLDWQQSDDLPLQLQVPPVLLQPLLENALQHGVEPVRSGGQLQVRLFVEQQKFCCVLSNSIPSVSDIPSQGGHQGQGIGLSNTRARLQQRYGDLSGLTLTLADHQAIVRLEIPL</sequence>
<feature type="transmembrane region" description="Helical" evidence="2">
    <location>
        <begin position="110"/>
        <end position="132"/>
    </location>
</feature>
<keyword evidence="5" id="KW-1185">Reference proteome</keyword>
<feature type="transmembrane region" description="Helical" evidence="2">
    <location>
        <begin position="23"/>
        <end position="48"/>
    </location>
</feature>
<keyword evidence="4" id="KW-0808">Transferase</keyword>
<accession>A0ABV6BJU9</accession>
<dbReference type="InterPro" id="IPR050640">
    <property type="entry name" value="Bact_2-comp_sensor_kinase"/>
</dbReference>
<evidence type="ECO:0000259" key="3">
    <source>
        <dbReference type="Pfam" id="PF06580"/>
    </source>
</evidence>
<keyword evidence="2" id="KW-1133">Transmembrane helix</keyword>
<dbReference type="PANTHER" id="PTHR34220">
    <property type="entry name" value="SENSOR HISTIDINE KINASE YPDA"/>
    <property type="match status" value="1"/>
</dbReference>
<feature type="transmembrane region" description="Helical" evidence="2">
    <location>
        <begin position="69"/>
        <end position="90"/>
    </location>
</feature>